<evidence type="ECO:0000256" key="1">
    <source>
        <dbReference type="ARBA" id="ARBA00022614"/>
    </source>
</evidence>
<dbReference type="InterPro" id="IPR035897">
    <property type="entry name" value="Toll_tir_struct_dom_sf"/>
</dbReference>
<name>A0ABD3JUR0_EUCGL</name>
<dbReference type="Gene3D" id="3.40.50.300">
    <property type="entry name" value="P-loop containing nucleotide triphosphate hydrolases"/>
    <property type="match status" value="1"/>
</dbReference>
<dbReference type="PRINTS" id="PR00364">
    <property type="entry name" value="DISEASERSIST"/>
</dbReference>
<dbReference type="InterPro" id="IPR003593">
    <property type="entry name" value="AAA+_ATPase"/>
</dbReference>
<dbReference type="GO" id="GO:0006952">
    <property type="term" value="P:defense response"/>
    <property type="evidence" value="ECO:0007669"/>
    <property type="project" value="UniProtKB-KW"/>
</dbReference>
<proteinExistence type="predicted"/>
<dbReference type="FunFam" id="3.40.50.10140:FF:000007">
    <property type="entry name" value="Disease resistance protein (TIR-NBS-LRR class)"/>
    <property type="match status" value="1"/>
</dbReference>
<keyword evidence="1" id="KW-0433">Leucine-rich repeat</keyword>
<dbReference type="InterPro" id="IPR042197">
    <property type="entry name" value="Apaf_helical"/>
</dbReference>
<comment type="caution">
    <text evidence="6">The sequence shown here is derived from an EMBL/GenBank/DDBJ whole genome shotgun (WGS) entry which is preliminary data.</text>
</comment>
<sequence length="668" mass="76064">MMIRLGQLKCLFPPFSPPTLYPSLLNKRASQFLLQSPPISLPSLFPLHFSSLKHSPTARPQLFLPPSSIPRCTHDTFISYKQADTRNFVSHLCVALEQNKIMAFVDLTLERGLEIGPAINEAIEQSRSAIVVISQTYASSPWCLEELVKILECTEKKGQLVFLIFVDVDPKEMREQSGPFKRIGQSEKGFRQENADKVRRWRDALRKAGNLTGWSLGNRLEADFIQFIVEKISRRLSCSHKDLFAFHPVGLDSQVQALCSLLQLTVEKVRIVGISGARGIGRTTLVRALYYRIANQFDRSCFLANVKDISSQEGLLKMQETLFGDLLGNGDSEVGNNIYEVMNLMRSKLPKKRLLLVFDDVEGLLEPLSHLIESMNFALGSRVILIPRHEETLIGLCRDIYEVRVLNDDQALELFSWNAFLEMHPKIDYRMLSNCFVSFSKGLPLVLTVMGSFFRGKSITEWQRAFDRLKEIPHGKVHDILRIVIDGLEANERTIFLDIACFLNGYDKEVIIKSLDQCNVYATSGIDILAQNSLIYIDEDNKIWMHDLLQEMGRRIVIQECPENPSKRSRIWHHEDALRVVSQNSGTNAIEGIKLDMVDVEDLISNADSFKKMKKLRLFMVADLTPHCGPAGHLSEKLWECFARNNNNTLACWEALVKQVSKFWFRGA</sequence>
<dbReference type="Pfam" id="PF23282">
    <property type="entry name" value="WHD_ROQ1"/>
    <property type="match status" value="1"/>
</dbReference>
<dbReference type="SMART" id="SM00382">
    <property type="entry name" value="AAA"/>
    <property type="match status" value="1"/>
</dbReference>
<dbReference type="PANTHER" id="PTHR11017">
    <property type="entry name" value="LEUCINE-RICH REPEAT-CONTAINING PROTEIN"/>
    <property type="match status" value="1"/>
</dbReference>
<dbReference type="Pfam" id="PF00931">
    <property type="entry name" value="NB-ARC"/>
    <property type="match status" value="1"/>
</dbReference>
<dbReference type="SUPFAM" id="SSF52540">
    <property type="entry name" value="P-loop containing nucleoside triphosphate hydrolases"/>
    <property type="match status" value="1"/>
</dbReference>
<dbReference type="AlphaFoldDB" id="A0ABD3JUR0"/>
<dbReference type="PANTHER" id="PTHR11017:SF559">
    <property type="entry name" value="DISEASE RESISTANCE PROTEIN CHL1"/>
    <property type="match status" value="1"/>
</dbReference>
<protein>
    <recommendedName>
        <fullName evidence="5">TIR domain-containing protein</fullName>
    </recommendedName>
</protein>
<dbReference type="Gene3D" id="3.40.50.10140">
    <property type="entry name" value="Toll/interleukin-1 receptor homology (TIR) domain"/>
    <property type="match status" value="1"/>
</dbReference>
<dbReference type="InterPro" id="IPR002182">
    <property type="entry name" value="NB-ARC"/>
</dbReference>
<dbReference type="SUPFAM" id="SSF52200">
    <property type="entry name" value="Toll/Interleukin receptor TIR domain"/>
    <property type="match status" value="1"/>
</dbReference>
<evidence type="ECO:0000256" key="4">
    <source>
        <dbReference type="ARBA" id="ARBA00023027"/>
    </source>
</evidence>
<evidence type="ECO:0000256" key="2">
    <source>
        <dbReference type="ARBA" id="ARBA00022737"/>
    </source>
</evidence>
<keyword evidence="4" id="KW-0520">NAD</keyword>
<keyword evidence="7" id="KW-1185">Reference proteome</keyword>
<dbReference type="InterPro" id="IPR058192">
    <property type="entry name" value="WHD_ROQ1-like"/>
</dbReference>
<dbReference type="Pfam" id="PF01582">
    <property type="entry name" value="TIR"/>
    <property type="match status" value="1"/>
</dbReference>
<gene>
    <name evidence="6" type="ORF">ACJRO7_027353</name>
</gene>
<dbReference type="SMART" id="SM00255">
    <property type="entry name" value="TIR"/>
    <property type="match status" value="1"/>
</dbReference>
<organism evidence="6 7">
    <name type="scientific">Eucalyptus globulus</name>
    <name type="common">Tasmanian blue gum</name>
    <dbReference type="NCBI Taxonomy" id="34317"/>
    <lineage>
        <taxon>Eukaryota</taxon>
        <taxon>Viridiplantae</taxon>
        <taxon>Streptophyta</taxon>
        <taxon>Embryophyta</taxon>
        <taxon>Tracheophyta</taxon>
        <taxon>Spermatophyta</taxon>
        <taxon>Magnoliopsida</taxon>
        <taxon>eudicotyledons</taxon>
        <taxon>Gunneridae</taxon>
        <taxon>Pentapetalae</taxon>
        <taxon>rosids</taxon>
        <taxon>malvids</taxon>
        <taxon>Myrtales</taxon>
        <taxon>Myrtaceae</taxon>
        <taxon>Myrtoideae</taxon>
        <taxon>Eucalypteae</taxon>
        <taxon>Eucalyptus</taxon>
    </lineage>
</organism>
<accession>A0ABD3JUR0</accession>
<dbReference type="InterPro" id="IPR036390">
    <property type="entry name" value="WH_DNA-bd_sf"/>
</dbReference>
<dbReference type="InterPro" id="IPR027417">
    <property type="entry name" value="P-loop_NTPase"/>
</dbReference>
<keyword evidence="2" id="KW-0677">Repeat</keyword>
<evidence type="ECO:0000256" key="3">
    <source>
        <dbReference type="ARBA" id="ARBA00022821"/>
    </source>
</evidence>
<dbReference type="PROSITE" id="PS50104">
    <property type="entry name" value="TIR"/>
    <property type="match status" value="1"/>
</dbReference>
<dbReference type="InterPro" id="IPR044974">
    <property type="entry name" value="Disease_R_plants"/>
</dbReference>
<reference evidence="6 7" key="1">
    <citation type="submission" date="2024-11" db="EMBL/GenBank/DDBJ databases">
        <title>Chromosome-level genome assembly of Eucalyptus globulus Labill. provides insights into its genome evolution.</title>
        <authorList>
            <person name="Li X."/>
        </authorList>
    </citation>
    <scope>NUCLEOTIDE SEQUENCE [LARGE SCALE GENOMIC DNA]</scope>
    <source>
        <strain evidence="6">CL2024</strain>
        <tissue evidence="6">Fresh tender leaves</tissue>
    </source>
</reference>
<evidence type="ECO:0000259" key="5">
    <source>
        <dbReference type="PROSITE" id="PS50104"/>
    </source>
</evidence>
<dbReference type="Gene3D" id="1.10.8.430">
    <property type="entry name" value="Helical domain of apoptotic protease-activating factors"/>
    <property type="match status" value="1"/>
</dbReference>
<dbReference type="SUPFAM" id="SSF46785">
    <property type="entry name" value="Winged helix' DNA-binding domain"/>
    <property type="match status" value="1"/>
</dbReference>
<evidence type="ECO:0000313" key="6">
    <source>
        <dbReference type="EMBL" id="KAL3730332.1"/>
    </source>
</evidence>
<dbReference type="Proteomes" id="UP001634007">
    <property type="component" value="Unassembled WGS sequence"/>
</dbReference>
<evidence type="ECO:0000313" key="7">
    <source>
        <dbReference type="Proteomes" id="UP001634007"/>
    </source>
</evidence>
<dbReference type="EMBL" id="JBJKBG010000007">
    <property type="protein sequence ID" value="KAL3730332.1"/>
    <property type="molecule type" value="Genomic_DNA"/>
</dbReference>
<keyword evidence="3" id="KW-0611">Plant defense</keyword>
<dbReference type="InterPro" id="IPR000157">
    <property type="entry name" value="TIR_dom"/>
</dbReference>
<feature type="domain" description="TIR" evidence="5">
    <location>
        <begin position="72"/>
        <end position="236"/>
    </location>
</feature>